<accession>A0ABW4W3Q9</accession>
<protein>
    <recommendedName>
        <fullName evidence="4">Integrase</fullName>
    </recommendedName>
</protein>
<sequence>MGIEEIMDRLGHTEDRTTRNIYLHVSKELKKEASQKFGQLMKSLQ</sequence>
<dbReference type="Proteomes" id="UP001597383">
    <property type="component" value="Unassembled WGS sequence"/>
</dbReference>
<proteinExistence type="predicted"/>
<name>A0ABW4W3Q9_9BACI</name>
<evidence type="ECO:0000313" key="2">
    <source>
        <dbReference type="EMBL" id="MFD2046397.1"/>
    </source>
</evidence>
<dbReference type="InterPro" id="IPR013762">
    <property type="entry name" value="Integrase-like_cat_sf"/>
</dbReference>
<gene>
    <name evidence="2" type="ORF">ACFSJF_19175</name>
</gene>
<evidence type="ECO:0000313" key="3">
    <source>
        <dbReference type="Proteomes" id="UP001597383"/>
    </source>
</evidence>
<dbReference type="Gene3D" id="1.10.443.10">
    <property type="entry name" value="Intergrase catalytic core"/>
    <property type="match status" value="1"/>
</dbReference>
<keyword evidence="1" id="KW-0233">DNA recombination</keyword>
<dbReference type="RefSeq" id="WP_377558374.1">
    <property type="nucleotide sequence ID" value="NZ_JBHUHQ010000034.1"/>
</dbReference>
<dbReference type="EMBL" id="JBHUHQ010000034">
    <property type="protein sequence ID" value="MFD2046397.1"/>
    <property type="molecule type" value="Genomic_DNA"/>
</dbReference>
<evidence type="ECO:0008006" key="4">
    <source>
        <dbReference type="Google" id="ProtNLM"/>
    </source>
</evidence>
<comment type="caution">
    <text evidence="2">The sequence shown here is derived from an EMBL/GenBank/DDBJ whole genome shotgun (WGS) entry which is preliminary data.</text>
</comment>
<dbReference type="InterPro" id="IPR011010">
    <property type="entry name" value="DNA_brk_join_enz"/>
</dbReference>
<reference evidence="3" key="1">
    <citation type="journal article" date="2019" name="Int. J. Syst. Evol. Microbiol.">
        <title>The Global Catalogue of Microorganisms (GCM) 10K type strain sequencing project: providing services to taxonomists for standard genome sequencing and annotation.</title>
        <authorList>
            <consortium name="The Broad Institute Genomics Platform"/>
            <consortium name="The Broad Institute Genome Sequencing Center for Infectious Disease"/>
            <person name="Wu L."/>
            <person name="Ma J."/>
        </authorList>
    </citation>
    <scope>NUCLEOTIDE SEQUENCE [LARGE SCALE GENOMIC DNA]</scope>
    <source>
        <strain evidence="3">R28</strain>
    </source>
</reference>
<organism evidence="2 3">
    <name type="scientific">Ornithinibacillus salinisoli</name>
    <dbReference type="NCBI Taxonomy" id="1848459"/>
    <lineage>
        <taxon>Bacteria</taxon>
        <taxon>Bacillati</taxon>
        <taxon>Bacillota</taxon>
        <taxon>Bacilli</taxon>
        <taxon>Bacillales</taxon>
        <taxon>Bacillaceae</taxon>
        <taxon>Ornithinibacillus</taxon>
    </lineage>
</organism>
<dbReference type="SUPFAM" id="SSF56349">
    <property type="entry name" value="DNA breaking-rejoining enzymes"/>
    <property type="match status" value="1"/>
</dbReference>
<keyword evidence="3" id="KW-1185">Reference proteome</keyword>
<evidence type="ECO:0000256" key="1">
    <source>
        <dbReference type="ARBA" id="ARBA00023172"/>
    </source>
</evidence>